<proteinExistence type="predicted"/>
<dbReference type="EMBL" id="VSSQ01011343">
    <property type="protein sequence ID" value="MPM46602.1"/>
    <property type="molecule type" value="Genomic_DNA"/>
</dbReference>
<evidence type="ECO:0000259" key="1">
    <source>
        <dbReference type="PROSITE" id="PS51379"/>
    </source>
</evidence>
<dbReference type="AlphaFoldDB" id="A0A645A0N6"/>
<dbReference type="PANTHER" id="PTHR42827:SF1">
    <property type="entry name" value="IRON-SULFUR CLUSTER-BINDING PROTEIN"/>
    <property type="match status" value="1"/>
</dbReference>
<sequence length="291" mass="31638">MDRNELFTLLSDTAAGCRENTFAPSGLGTGPIFDSPLLGLARGDDPMFKTLKELVGPFHWTPEEAWALARPEHPLPSAALTVVGIALPHSPETIEAQRKEKERPSLHWVYARNSWPYVSGALCRRMVKALAANGIDAIAPELLPQFRQEKTPFGRRAVWSQAHVAHIAGLGTFGLAGGLITLRGKDVRLCSLLLEGEWPADERPYEGPFDWCLRSRNGTCGACAARCPAGAITLDGGFDRKACTDYISNHKSLLESLSGVDAKNGTGCGLCHTNVPCATRKPELPERRRES</sequence>
<evidence type="ECO:0000313" key="2">
    <source>
        <dbReference type="EMBL" id="MPM46602.1"/>
    </source>
</evidence>
<dbReference type="Pfam" id="PF13484">
    <property type="entry name" value="Fer4_16"/>
    <property type="match status" value="1"/>
</dbReference>
<organism evidence="2">
    <name type="scientific">bioreactor metagenome</name>
    <dbReference type="NCBI Taxonomy" id="1076179"/>
    <lineage>
        <taxon>unclassified sequences</taxon>
        <taxon>metagenomes</taxon>
        <taxon>ecological metagenomes</taxon>
    </lineage>
</organism>
<dbReference type="PANTHER" id="PTHR42827">
    <property type="entry name" value="IRON-SULFUR CLUSTER-BINDING PROTEIN-RELATED"/>
    <property type="match status" value="1"/>
</dbReference>
<dbReference type="InterPro" id="IPR017896">
    <property type="entry name" value="4Fe4S_Fe-S-bd"/>
</dbReference>
<comment type="caution">
    <text evidence="2">The sequence shown here is derived from an EMBL/GenBank/DDBJ whole genome shotgun (WGS) entry which is preliminary data.</text>
</comment>
<reference evidence="2" key="1">
    <citation type="submission" date="2019-08" db="EMBL/GenBank/DDBJ databases">
        <authorList>
            <person name="Kucharzyk K."/>
            <person name="Murdoch R.W."/>
            <person name="Higgins S."/>
            <person name="Loffler F."/>
        </authorList>
    </citation>
    <scope>NUCLEOTIDE SEQUENCE</scope>
</reference>
<dbReference type="PROSITE" id="PS51379">
    <property type="entry name" value="4FE4S_FER_2"/>
    <property type="match status" value="1"/>
</dbReference>
<name>A0A645A0N6_9ZZZZ</name>
<feature type="domain" description="4Fe-4S ferredoxin-type" evidence="1">
    <location>
        <begin position="202"/>
        <end position="237"/>
    </location>
</feature>
<protein>
    <recommendedName>
        <fullName evidence="1">4Fe-4S ferredoxin-type domain-containing protein</fullName>
    </recommendedName>
</protein>
<accession>A0A645A0N6</accession>
<dbReference type="SUPFAM" id="SSF54862">
    <property type="entry name" value="4Fe-4S ferredoxins"/>
    <property type="match status" value="1"/>
</dbReference>
<gene>
    <name evidence="2" type="ORF">SDC9_93307</name>
</gene>